<dbReference type="GeneID" id="101852337"/>
<accession>A0ABM0JVQ8</accession>
<dbReference type="RefSeq" id="XP_005102654.1">
    <property type="nucleotide sequence ID" value="XM_005102597.3"/>
</dbReference>
<protein>
    <recommendedName>
        <fullName evidence="3">Centromere protein M</fullName>
    </recommendedName>
</protein>
<dbReference type="InterPro" id="IPR020987">
    <property type="entry name" value="Centromere_Cenp-M"/>
</dbReference>
<dbReference type="Proteomes" id="UP000694888">
    <property type="component" value="Unplaced"/>
</dbReference>
<sequence length="198" mass="21690">MEINGNESESNNLSTSQNEGLSSKIIRPHHVLRNIYSPQTLLVVASEGCLTVPDDLKTFTEGDNGVLVRYTKSLPLESGNKSAPIDAIALVYKVFSGDSLKTIKDSLPFIDVRYFLGKCFILVVSGEDFCPKDTYEIEQFASQYHLPIHFASLIKGSGQSRPVLQVPSHLLSVYCPPVGCDVSRLIIDATIVKTTADL</sequence>
<dbReference type="PANTHER" id="PTHR34436">
    <property type="entry name" value="CENTROMERE PROTEIN M"/>
    <property type="match status" value="1"/>
</dbReference>
<comment type="subcellular location">
    <subcellularLocation>
        <location evidence="2">Chromosome</location>
        <location evidence="2">Centromere</location>
    </subcellularLocation>
    <subcellularLocation>
        <location evidence="1">Nucleus</location>
    </subcellularLocation>
</comment>
<keyword evidence="6" id="KW-0137">Centromere</keyword>
<evidence type="ECO:0000313" key="7">
    <source>
        <dbReference type="Proteomes" id="UP000694888"/>
    </source>
</evidence>
<dbReference type="Pfam" id="PF11111">
    <property type="entry name" value="CENP-M"/>
    <property type="match status" value="1"/>
</dbReference>
<evidence type="ECO:0000256" key="3">
    <source>
        <dbReference type="ARBA" id="ARBA00016382"/>
    </source>
</evidence>
<name>A0ABM0JVQ8_APLCA</name>
<evidence type="ECO:0000256" key="6">
    <source>
        <dbReference type="ARBA" id="ARBA00023328"/>
    </source>
</evidence>
<evidence type="ECO:0000256" key="4">
    <source>
        <dbReference type="ARBA" id="ARBA00022454"/>
    </source>
</evidence>
<evidence type="ECO:0000256" key="1">
    <source>
        <dbReference type="ARBA" id="ARBA00004123"/>
    </source>
</evidence>
<keyword evidence="4" id="KW-0158">Chromosome</keyword>
<evidence type="ECO:0000256" key="2">
    <source>
        <dbReference type="ARBA" id="ARBA00004584"/>
    </source>
</evidence>
<dbReference type="PANTHER" id="PTHR34436:SF1">
    <property type="entry name" value="CENTROMERE PROTEIN M"/>
    <property type="match status" value="1"/>
</dbReference>
<keyword evidence="7" id="KW-1185">Reference proteome</keyword>
<reference evidence="8" key="1">
    <citation type="submission" date="2025-08" db="UniProtKB">
        <authorList>
            <consortium name="RefSeq"/>
        </authorList>
    </citation>
    <scope>IDENTIFICATION</scope>
</reference>
<proteinExistence type="predicted"/>
<dbReference type="Gene3D" id="3.40.50.300">
    <property type="entry name" value="P-loop containing nucleotide triphosphate hydrolases"/>
    <property type="match status" value="1"/>
</dbReference>
<evidence type="ECO:0000256" key="5">
    <source>
        <dbReference type="ARBA" id="ARBA00023242"/>
    </source>
</evidence>
<dbReference type="SUPFAM" id="SSF52540">
    <property type="entry name" value="P-loop containing nucleoside triphosphate hydrolases"/>
    <property type="match status" value="1"/>
</dbReference>
<gene>
    <name evidence="8" type="primary">LOC101852337</name>
</gene>
<dbReference type="InterPro" id="IPR027417">
    <property type="entry name" value="P-loop_NTPase"/>
</dbReference>
<keyword evidence="5" id="KW-0539">Nucleus</keyword>
<organism evidence="7 8">
    <name type="scientific">Aplysia californica</name>
    <name type="common">California sea hare</name>
    <dbReference type="NCBI Taxonomy" id="6500"/>
    <lineage>
        <taxon>Eukaryota</taxon>
        <taxon>Metazoa</taxon>
        <taxon>Spiralia</taxon>
        <taxon>Lophotrochozoa</taxon>
        <taxon>Mollusca</taxon>
        <taxon>Gastropoda</taxon>
        <taxon>Heterobranchia</taxon>
        <taxon>Euthyneura</taxon>
        <taxon>Tectipleura</taxon>
        <taxon>Aplysiida</taxon>
        <taxon>Aplysioidea</taxon>
        <taxon>Aplysiidae</taxon>
        <taxon>Aplysia</taxon>
    </lineage>
</organism>
<evidence type="ECO:0000313" key="8">
    <source>
        <dbReference type="RefSeq" id="XP_005102654.1"/>
    </source>
</evidence>